<proteinExistence type="predicted"/>
<keyword evidence="2" id="KW-1185">Reference proteome</keyword>
<organism evidence="1 2">
    <name type="scientific">Phytophthora fragariaefolia</name>
    <dbReference type="NCBI Taxonomy" id="1490495"/>
    <lineage>
        <taxon>Eukaryota</taxon>
        <taxon>Sar</taxon>
        <taxon>Stramenopiles</taxon>
        <taxon>Oomycota</taxon>
        <taxon>Peronosporomycetes</taxon>
        <taxon>Peronosporales</taxon>
        <taxon>Peronosporaceae</taxon>
        <taxon>Phytophthora</taxon>
    </lineage>
</organism>
<dbReference type="Proteomes" id="UP001165121">
    <property type="component" value="Unassembled WGS sequence"/>
</dbReference>
<gene>
    <name evidence="1" type="ORF">Pfra01_000382400</name>
</gene>
<sequence length="157" mass="16676">MCGYRGAHCPQVIRGVGAVPITISEETNLTLRYVCFPVPPRGTAAVDAAMAALAAGIADAKTKGASAEFLAEVRDMPGEKLNVFRMALGADPPVDMPPNAHLVEAGRNASVAVRADTQRRIASFWPKCCWTPTSVIEIPVANGVRRLTLYLKAMTIG</sequence>
<reference evidence="1" key="1">
    <citation type="submission" date="2023-04" db="EMBL/GenBank/DDBJ databases">
        <title>Phytophthora fragariaefolia NBRC 109709.</title>
        <authorList>
            <person name="Ichikawa N."/>
            <person name="Sato H."/>
            <person name="Tonouchi N."/>
        </authorList>
    </citation>
    <scope>NUCLEOTIDE SEQUENCE</scope>
    <source>
        <strain evidence="1">NBRC 109709</strain>
    </source>
</reference>
<protein>
    <submittedName>
        <fullName evidence="1">Unnamed protein product</fullName>
    </submittedName>
</protein>
<dbReference type="EMBL" id="BSXT01000294">
    <property type="protein sequence ID" value="GMF23723.1"/>
    <property type="molecule type" value="Genomic_DNA"/>
</dbReference>
<accession>A0A9W6U268</accession>
<comment type="caution">
    <text evidence="1">The sequence shown here is derived from an EMBL/GenBank/DDBJ whole genome shotgun (WGS) entry which is preliminary data.</text>
</comment>
<dbReference type="AlphaFoldDB" id="A0A9W6U268"/>
<evidence type="ECO:0000313" key="1">
    <source>
        <dbReference type="EMBL" id="GMF23723.1"/>
    </source>
</evidence>
<evidence type="ECO:0000313" key="2">
    <source>
        <dbReference type="Proteomes" id="UP001165121"/>
    </source>
</evidence>
<name>A0A9W6U268_9STRA</name>